<dbReference type="AlphaFoldDB" id="G0TS06"/>
<organism evidence="1">
    <name type="scientific">Trypanosoma vivax (strain Y486)</name>
    <dbReference type="NCBI Taxonomy" id="1055687"/>
    <lineage>
        <taxon>Eukaryota</taxon>
        <taxon>Discoba</taxon>
        <taxon>Euglenozoa</taxon>
        <taxon>Kinetoplastea</taxon>
        <taxon>Metakinetoplastina</taxon>
        <taxon>Trypanosomatida</taxon>
        <taxon>Trypanosomatidae</taxon>
        <taxon>Trypanosoma</taxon>
        <taxon>Duttonella</taxon>
    </lineage>
</organism>
<sequence>MRGVRRSNSATASLSSDDASLVFLIVFRLRHTVPASWLKGAPIKPYFLGRQLLSPGVAPHCLVFWVATRPHLSTSFRRAGGGVQHFWPALIFRWEPRELHQPPRFRAAAETCAIASRQADLEEGCLQIKYGPDLAKDRT</sequence>
<protein>
    <submittedName>
        <fullName evidence="1">Uncharacterized protein</fullName>
    </submittedName>
</protein>
<proteinExistence type="predicted"/>
<dbReference type="VEuPathDB" id="TriTrypDB:TvY486_0201430"/>
<accession>G0TS06</accession>
<name>G0TS06_TRYVY</name>
<gene>
    <name evidence="1" type="ORF">TVY486_0201430</name>
</gene>
<dbReference type="EMBL" id="HE573018">
    <property type="protein sequence ID" value="CCC46730.1"/>
    <property type="molecule type" value="Genomic_DNA"/>
</dbReference>
<evidence type="ECO:0000313" key="1">
    <source>
        <dbReference type="EMBL" id="CCC46730.1"/>
    </source>
</evidence>
<reference evidence="1" key="1">
    <citation type="journal article" date="2012" name="Proc. Natl. Acad. Sci. U.S.A.">
        <title>Antigenic diversity is generated by distinct evolutionary mechanisms in African trypanosome species.</title>
        <authorList>
            <person name="Jackson A.P."/>
            <person name="Berry A."/>
            <person name="Aslett M."/>
            <person name="Allison H.C."/>
            <person name="Burton P."/>
            <person name="Vavrova-Anderson J."/>
            <person name="Brown R."/>
            <person name="Browne H."/>
            <person name="Corton N."/>
            <person name="Hauser H."/>
            <person name="Gamble J."/>
            <person name="Gilderthorp R."/>
            <person name="Marcello L."/>
            <person name="McQuillan J."/>
            <person name="Otto T.D."/>
            <person name="Quail M.A."/>
            <person name="Sanders M.J."/>
            <person name="van Tonder A."/>
            <person name="Ginger M.L."/>
            <person name="Field M.C."/>
            <person name="Barry J.D."/>
            <person name="Hertz-Fowler C."/>
            <person name="Berriman M."/>
        </authorList>
    </citation>
    <scope>NUCLEOTIDE SEQUENCE</scope>
    <source>
        <strain evidence="1">Y486</strain>
    </source>
</reference>